<dbReference type="InterPro" id="IPR050153">
    <property type="entry name" value="Metal_Ion_Import_ABC"/>
</dbReference>
<dbReference type="EMBL" id="FR773153">
    <property type="protein sequence ID" value="CBY93141.1"/>
    <property type="molecule type" value="Genomic_DNA"/>
</dbReference>
<dbReference type="Pfam" id="PF00005">
    <property type="entry name" value="ABC_tran"/>
    <property type="match status" value="1"/>
</dbReference>
<accession>E8ZJ20</accession>
<dbReference type="CDD" id="cd03214">
    <property type="entry name" value="ABC_Iron-Siderophores_B12_Hemin"/>
    <property type="match status" value="1"/>
</dbReference>
<evidence type="ECO:0000256" key="3">
    <source>
        <dbReference type="ARBA" id="ARBA00022741"/>
    </source>
</evidence>
<protein>
    <submittedName>
        <fullName evidence="7">Ferrichrome ABC transporter</fullName>
    </submittedName>
</protein>
<dbReference type="InterPro" id="IPR003593">
    <property type="entry name" value="AAA+_ATPase"/>
</dbReference>
<evidence type="ECO:0000256" key="5">
    <source>
        <dbReference type="SAM" id="Phobius"/>
    </source>
</evidence>
<keyword evidence="2" id="KW-0813">Transport</keyword>
<evidence type="ECO:0000256" key="4">
    <source>
        <dbReference type="ARBA" id="ARBA00022840"/>
    </source>
</evidence>
<sequence length="467" mass="53609">MQFSKYVRETGRYFAGYYVDMRRLISLTRWLHYLSITWIIALAISIAGVQLLNHNFPHLHLTNLQILMGDYESYVSKSSLDQNKLTLFVPYVIFIKVGMISGAVLLLCIPTKIWLANATDIQDTTMCEKMKSRVFLDIAFNPIFPLYAHLKFKNRNLVYAERRPLLSLAKVMNNLLKYKNFPKIKEGGALVKVKGLSFMYHEDKGLYHLFLKTFFPKSYEKHLLKENSKSKSEERSLSNLPTLKNINLKLDASKFITILGCNGSSKTTFIKAIINLFEKYSGEIVWITEDLKNISHKSFYSNVSYIAQNTLIHSKISVYDFVACGLFPSMGFFQLNYSSEHPLVLENLKKMHLLEMRDKNLDSLSGGEKQKAIIARALTQQTKVIILDEPTTYLDIKNQYLILNILKKLQKEEGKTIIAILHDLKQAKQFSDEIVILDDGAVFAYGETQKVMNAGNIRKVFGINYSI</sequence>
<feature type="transmembrane region" description="Helical" evidence="5">
    <location>
        <begin position="88"/>
        <end position="109"/>
    </location>
</feature>
<keyword evidence="5" id="KW-1133">Transmembrane helix</keyword>
<dbReference type="AlphaFoldDB" id="E8ZJ20"/>
<dbReference type="SUPFAM" id="SSF52540">
    <property type="entry name" value="P-loop containing nucleoside triphosphate hydrolases"/>
    <property type="match status" value="1"/>
</dbReference>
<dbReference type="GO" id="GO:0005524">
    <property type="term" value="F:ATP binding"/>
    <property type="evidence" value="ECO:0007669"/>
    <property type="project" value="UniProtKB-KW"/>
</dbReference>
<keyword evidence="5" id="KW-0812">Transmembrane</keyword>
<dbReference type="FunFam" id="3.40.50.300:FF:000134">
    <property type="entry name" value="Iron-enterobactin ABC transporter ATP-binding protein"/>
    <property type="match status" value="1"/>
</dbReference>
<keyword evidence="4" id="KW-0067">ATP-binding</keyword>
<evidence type="ECO:0000259" key="6">
    <source>
        <dbReference type="PROSITE" id="PS50893"/>
    </source>
</evidence>
<comment type="similarity">
    <text evidence="1">Belongs to the ABC transporter superfamily.</text>
</comment>
<feature type="transmembrane region" description="Helical" evidence="5">
    <location>
        <begin position="30"/>
        <end position="52"/>
    </location>
</feature>
<keyword evidence="8" id="KW-1185">Reference proteome</keyword>
<dbReference type="InterPro" id="IPR017871">
    <property type="entry name" value="ABC_transporter-like_CS"/>
</dbReference>
<dbReference type="OrthoDB" id="9787851at2"/>
<name>E8ZJ20_MYCHL</name>
<dbReference type="PANTHER" id="PTHR42734">
    <property type="entry name" value="METAL TRANSPORT SYSTEM ATP-BINDING PROTEIN TM_0124-RELATED"/>
    <property type="match status" value="1"/>
</dbReference>
<dbReference type="PANTHER" id="PTHR42734:SF6">
    <property type="entry name" value="MOLYBDATE IMPORT ATP-BINDING PROTEIN MOLC"/>
    <property type="match status" value="1"/>
</dbReference>
<evidence type="ECO:0000256" key="2">
    <source>
        <dbReference type="ARBA" id="ARBA00022448"/>
    </source>
</evidence>
<dbReference type="HOGENOM" id="CLU_046687_0_0_14"/>
<gene>
    <name evidence="7" type="ORF">HF1_11330</name>
</gene>
<keyword evidence="3" id="KW-0547">Nucleotide-binding</keyword>
<dbReference type="Gene3D" id="3.40.50.300">
    <property type="entry name" value="P-loop containing nucleotide triphosphate hydrolases"/>
    <property type="match status" value="1"/>
</dbReference>
<dbReference type="KEGG" id="mha:HF1_11330"/>
<dbReference type="SMART" id="SM00382">
    <property type="entry name" value="AAA"/>
    <property type="match status" value="1"/>
</dbReference>
<dbReference type="InterPro" id="IPR027417">
    <property type="entry name" value="P-loop_NTPase"/>
</dbReference>
<evidence type="ECO:0000313" key="8">
    <source>
        <dbReference type="Proteomes" id="UP000008637"/>
    </source>
</evidence>
<dbReference type="PROSITE" id="PS50893">
    <property type="entry name" value="ABC_TRANSPORTER_2"/>
    <property type="match status" value="1"/>
</dbReference>
<feature type="domain" description="ABC transporter" evidence="6">
    <location>
        <begin position="224"/>
        <end position="464"/>
    </location>
</feature>
<dbReference type="Proteomes" id="UP000008637">
    <property type="component" value="Chromosome"/>
</dbReference>
<dbReference type="GO" id="GO:0016887">
    <property type="term" value="F:ATP hydrolysis activity"/>
    <property type="evidence" value="ECO:0007669"/>
    <property type="project" value="InterPro"/>
</dbReference>
<dbReference type="PROSITE" id="PS00211">
    <property type="entry name" value="ABC_TRANSPORTER_1"/>
    <property type="match status" value="1"/>
</dbReference>
<reference evidence="7 8" key="1">
    <citation type="journal article" date="2011" name="J. Bacteriol.">
        <title>Complete genome sequence of Mycoplasma haemofelis, a hemotropic mycoplasma.</title>
        <authorList>
            <person name="Barker E.N."/>
            <person name="Helps C.R."/>
            <person name="Peters I.R."/>
            <person name="Darby A.C."/>
            <person name="Radford A.D."/>
            <person name="Tasker S."/>
        </authorList>
    </citation>
    <scope>NUCLEOTIDE SEQUENCE [LARGE SCALE GENOMIC DNA]</scope>
    <source>
        <strain evidence="7 8">Langford 1</strain>
    </source>
</reference>
<dbReference type="InterPro" id="IPR003439">
    <property type="entry name" value="ABC_transporter-like_ATP-bd"/>
</dbReference>
<proteinExistence type="inferred from homology"/>
<organism evidence="7 8">
    <name type="scientific">Mycoplasma haemofelis (strain Langford 1)</name>
    <name type="common">Haemobartonella felis</name>
    <dbReference type="NCBI Taxonomy" id="941640"/>
    <lineage>
        <taxon>Bacteria</taxon>
        <taxon>Bacillati</taxon>
        <taxon>Mycoplasmatota</taxon>
        <taxon>Mollicutes</taxon>
        <taxon>Mycoplasmataceae</taxon>
        <taxon>Mycoplasma</taxon>
    </lineage>
</organism>
<keyword evidence="5" id="KW-0472">Membrane</keyword>
<evidence type="ECO:0000313" key="7">
    <source>
        <dbReference type="EMBL" id="CBY93141.1"/>
    </source>
</evidence>
<evidence type="ECO:0000256" key="1">
    <source>
        <dbReference type="ARBA" id="ARBA00005417"/>
    </source>
</evidence>